<evidence type="ECO:0000259" key="2">
    <source>
        <dbReference type="Pfam" id="PF09922"/>
    </source>
</evidence>
<keyword evidence="1" id="KW-0472">Membrane</keyword>
<feature type="domain" description="LiaF transmembrane" evidence="3">
    <location>
        <begin position="6"/>
        <end position="104"/>
    </location>
</feature>
<keyword evidence="1" id="KW-0812">Transmembrane</keyword>
<dbReference type="KEGG" id="vpy:HZI73_10360"/>
<dbReference type="EMBL" id="CP058649">
    <property type="protein sequence ID" value="QUI22676.1"/>
    <property type="molecule type" value="Genomic_DNA"/>
</dbReference>
<dbReference type="PANTHER" id="PTHR40763:SF5">
    <property type="entry name" value="MEMBRANE PROTEIN"/>
    <property type="match status" value="1"/>
</dbReference>
<feature type="transmembrane region" description="Helical" evidence="1">
    <location>
        <begin position="32"/>
        <end position="49"/>
    </location>
</feature>
<dbReference type="AlphaFoldDB" id="A0A8J8SGJ8"/>
<reference evidence="4" key="1">
    <citation type="submission" date="2020-07" db="EMBL/GenBank/DDBJ databases">
        <title>Vallitalea pronyensis genome.</title>
        <authorList>
            <person name="Postec A."/>
        </authorList>
    </citation>
    <scope>NUCLEOTIDE SEQUENCE</scope>
    <source>
        <strain evidence="4">FatNI3</strain>
    </source>
</reference>
<dbReference type="Proteomes" id="UP000683246">
    <property type="component" value="Chromosome"/>
</dbReference>
<dbReference type="RefSeq" id="WP_212698168.1">
    <property type="nucleotide sequence ID" value="NZ_CP058649.1"/>
</dbReference>
<feature type="transmembrane region" description="Helical" evidence="1">
    <location>
        <begin position="56"/>
        <end position="71"/>
    </location>
</feature>
<dbReference type="Pfam" id="PF22570">
    <property type="entry name" value="LiaF-TM"/>
    <property type="match status" value="1"/>
</dbReference>
<evidence type="ECO:0000313" key="4">
    <source>
        <dbReference type="EMBL" id="QUI22676.1"/>
    </source>
</evidence>
<evidence type="ECO:0008006" key="6">
    <source>
        <dbReference type="Google" id="ProtNLM"/>
    </source>
</evidence>
<keyword evidence="5" id="KW-1185">Reference proteome</keyword>
<feature type="transmembrane region" description="Helical" evidence="1">
    <location>
        <begin position="7"/>
        <end position="26"/>
    </location>
</feature>
<name>A0A8J8SGJ8_9FIRM</name>
<evidence type="ECO:0000256" key="1">
    <source>
        <dbReference type="SAM" id="Phobius"/>
    </source>
</evidence>
<feature type="domain" description="Cell wall-active antibiotics response LiaF-like C-terminal" evidence="2">
    <location>
        <begin position="131"/>
        <end position="196"/>
    </location>
</feature>
<dbReference type="Pfam" id="PF09922">
    <property type="entry name" value="LiaF-like_C"/>
    <property type="match status" value="1"/>
</dbReference>
<organism evidence="4 5">
    <name type="scientific">Vallitalea pronyensis</name>
    <dbReference type="NCBI Taxonomy" id="1348613"/>
    <lineage>
        <taxon>Bacteria</taxon>
        <taxon>Bacillati</taxon>
        <taxon>Bacillota</taxon>
        <taxon>Clostridia</taxon>
        <taxon>Lachnospirales</taxon>
        <taxon>Vallitaleaceae</taxon>
        <taxon>Vallitalea</taxon>
    </lineage>
</organism>
<keyword evidence="1" id="KW-1133">Transmembrane helix</keyword>
<feature type="transmembrane region" description="Helical" evidence="1">
    <location>
        <begin position="83"/>
        <end position="101"/>
    </location>
</feature>
<proteinExistence type="predicted"/>
<evidence type="ECO:0000259" key="3">
    <source>
        <dbReference type="Pfam" id="PF22570"/>
    </source>
</evidence>
<dbReference type="InterPro" id="IPR024425">
    <property type="entry name" value="LiaF-like_C"/>
</dbReference>
<gene>
    <name evidence="4" type="ORF">HZI73_10360</name>
</gene>
<evidence type="ECO:0000313" key="5">
    <source>
        <dbReference type="Proteomes" id="UP000683246"/>
    </source>
</evidence>
<sequence>MKRRSLLGVLIIVVGIIILLGNLDYIDTGDIFGTYWPLVIVAIGLVNLLDRHGSKMFASILIIVGAVLQLEELDIEVLQDVNIYEFIFPAIIILVGLWIIIPRASREKINRMDSKDVIDHISIFSGRDVINNSSDFKGGNLFTVFGGIDVDLTQANILSHEPIVIDVFAAFGGIELKVPIDWRVEYHGISLFGGADNKTVLSAQNNKVLIIKGLVIFGGLDIKN</sequence>
<dbReference type="PANTHER" id="PTHR40763">
    <property type="entry name" value="MEMBRANE PROTEIN-RELATED"/>
    <property type="match status" value="1"/>
</dbReference>
<accession>A0A8J8SGJ8</accession>
<protein>
    <recommendedName>
        <fullName evidence="6">Cell wall-active antibiotics response LiaF-like C-terminal domain-containing protein</fullName>
    </recommendedName>
</protein>
<dbReference type="InterPro" id="IPR054331">
    <property type="entry name" value="LiaF_TM"/>
</dbReference>